<dbReference type="PANTHER" id="PTHR43663:SF1">
    <property type="entry name" value="CHROMATE TRANSPORTER"/>
    <property type="match status" value="1"/>
</dbReference>
<protein>
    <submittedName>
        <fullName evidence="8">Chromate transporter</fullName>
    </submittedName>
</protein>
<dbReference type="Proteomes" id="UP000671995">
    <property type="component" value="Chromosome"/>
</dbReference>
<evidence type="ECO:0000256" key="5">
    <source>
        <dbReference type="ARBA" id="ARBA00022989"/>
    </source>
</evidence>
<feature type="transmembrane region" description="Helical" evidence="7">
    <location>
        <begin position="79"/>
        <end position="102"/>
    </location>
</feature>
<dbReference type="GO" id="GO:0015109">
    <property type="term" value="F:chromate transmembrane transporter activity"/>
    <property type="evidence" value="ECO:0007669"/>
    <property type="project" value="InterPro"/>
</dbReference>
<feature type="transmembrane region" description="Helical" evidence="7">
    <location>
        <begin position="51"/>
        <end position="72"/>
    </location>
</feature>
<feature type="transmembrane region" description="Helical" evidence="7">
    <location>
        <begin position="114"/>
        <end position="134"/>
    </location>
</feature>
<keyword evidence="6 7" id="KW-0472">Membrane</keyword>
<dbReference type="RefSeq" id="WP_210116581.1">
    <property type="nucleotide sequence ID" value="NZ_CP054257.1"/>
</dbReference>
<comment type="subcellular location">
    <subcellularLocation>
        <location evidence="1">Cell membrane</location>
        <topology evidence="1">Multi-pass membrane protein</topology>
    </subcellularLocation>
</comment>
<feature type="transmembrane region" description="Helical" evidence="7">
    <location>
        <begin position="163"/>
        <end position="181"/>
    </location>
</feature>
<dbReference type="PANTHER" id="PTHR43663">
    <property type="entry name" value="CHROMATE TRANSPORT PROTEIN-RELATED"/>
    <property type="match status" value="1"/>
</dbReference>
<organism evidence="8 9">
    <name type="scientific">Treponema parvum</name>
    <dbReference type="NCBI Taxonomy" id="138851"/>
    <lineage>
        <taxon>Bacteria</taxon>
        <taxon>Pseudomonadati</taxon>
        <taxon>Spirochaetota</taxon>
        <taxon>Spirochaetia</taxon>
        <taxon>Spirochaetales</taxon>
        <taxon>Treponemataceae</taxon>
        <taxon>Treponema</taxon>
    </lineage>
</organism>
<evidence type="ECO:0000313" key="8">
    <source>
        <dbReference type="EMBL" id="QTQ11868.1"/>
    </source>
</evidence>
<name>A0A975F003_9SPIR</name>
<dbReference type="Pfam" id="PF02417">
    <property type="entry name" value="Chromate_transp"/>
    <property type="match status" value="1"/>
</dbReference>
<evidence type="ECO:0000256" key="4">
    <source>
        <dbReference type="ARBA" id="ARBA00022692"/>
    </source>
</evidence>
<sequence length="190" mass="20990">MNYFKTLLELFWLFCKIGSVTFGGGIAMLPILERELVDKRHWVDSDELLDYYAIGQSTPGIIAVNVATFVGYKRAKFTGGVIATLGIITPCIVIITLLAAFIGSIDKIQWVKKALSGINVAVAANLTYGTFNIAKKSVKDAAGVFLFLICFLAIFVLNISTVWVIFSAAGIGLAQYFFINFRSIMRRRKE</sequence>
<comment type="similarity">
    <text evidence="2">Belongs to the chromate ion transporter (CHR) (TC 2.A.51) family.</text>
</comment>
<dbReference type="AlphaFoldDB" id="A0A975F003"/>
<evidence type="ECO:0000256" key="1">
    <source>
        <dbReference type="ARBA" id="ARBA00004651"/>
    </source>
</evidence>
<gene>
    <name evidence="8" type="ORF">HRI96_06440</name>
</gene>
<dbReference type="EMBL" id="CP054257">
    <property type="protein sequence ID" value="QTQ11868.1"/>
    <property type="molecule type" value="Genomic_DNA"/>
</dbReference>
<proteinExistence type="inferred from homology"/>
<accession>A0A975F003</accession>
<keyword evidence="3" id="KW-1003">Cell membrane</keyword>
<dbReference type="InterPro" id="IPR052518">
    <property type="entry name" value="CHR_Transporter"/>
</dbReference>
<feature type="transmembrane region" description="Helical" evidence="7">
    <location>
        <begin position="7"/>
        <end position="31"/>
    </location>
</feature>
<reference evidence="8" key="2">
    <citation type="journal article" date="2021" name="Microbiol. Resour. Announc.">
        <title>Complete Genome Sequences of Three Human Oral Treponema parvum Isolates.</title>
        <authorList>
            <person name="Zeng H."/>
            <person name="Watt R.M."/>
        </authorList>
    </citation>
    <scope>NUCLEOTIDE SEQUENCE</scope>
    <source>
        <strain evidence="8">ATCC 700773</strain>
    </source>
</reference>
<evidence type="ECO:0000256" key="7">
    <source>
        <dbReference type="SAM" id="Phobius"/>
    </source>
</evidence>
<keyword evidence="5 7" id="KW-1133">Transmembrane helix</keyword>
<dbReference type="GO" id="GO:0005886">
    <property type="term" value="C:plasma membrane"/>
    <property type="evidence" value="ECO:0007669"/>
    <property type="project" value="UniProtKB-SubCell"/>
</dbReference>
<reference evidence="8" key="1">
    <citation type="submission" date="2020-05" db="EMBL/GenBank/DDBJ databases">
        <authorList>
            <person name="Zeng H."/>
            <person name="Chan Y.K."/>
            <person name="Watt R.M."/>
        </authorList>
    </citation>
    <scope>NUCLEOTIDE SEQUENCE</scope>
    <source>
        <strain evidence="8">ATCC 700773</strain>
    </source>
</reference>
<evidence type="ECO:0000256" key="2">
    <source>
        <dbReference type="ARBA" id="ARBA00005262"/>
    </source>
</evidence>
<evidence type="ECO:0000256" key="3">
    <source>
        <dbReference type="ARBA" id="ARBA00022475"/>
    </source>
</evidence>
<evidence type="ECO:0000256" key="6">
    <source>
        <dbReference type="ARBA" id="ARBA00023136"/>
    </source>
</evidence>
<keyword evidence="4 7" id="KW-0812">Transmembrane</keyword>
<evidence type="ECO:0000313" key="9">
    <source>
        <dbReference type="Proteomes" id="UP000671995"/>
    </source>
</evidence>
<dbReference type="InterPro" id="IPR003370">
    <property type="entry name" value="Chromate_transpt"/>
</dbReference>